<reference evidence="2" key="1">
    <citation type="submission" date="2021-02" db="EMBL/GenBank/DDBJ databases">
        <authorList>
            <person name="Nowell W R."/>
        </authorList>
    </citation>
    <scope>NUCLEOTIDE SEQUENCE</scope>
</reference>
<dbReference type="EMBL" id="CAJNOJ010000043">
    <property type="protein sequence ID" value="CAF0938608.1"/>
    <property type="molecule type" value="Genomic_DNA"/>
</dbReference>
<accession>A0A814CDB4</accession>
<gene>
    <name evidence="2" type="ORF">EDS130_LOCUS11696</name>
    <name evidence="3" type="ORF">XAT740_LOCUS53550</name>
</gene>
<organism evidence="2 5">
    <name type="scientific">Adineta ricciae</name>
    <name type="common">Rotifer</name>
    <dbReference type="NCBI Taxonomy" id="249248"/>
    <lineage>
        <taxon>Eukaryota</taxon>
        <taxon>Metazoa</taxon>
        <taxon>Spiralia</taxon>
        <taxon>Gnathifera</taxon>
        <taxon>Rotifera</taxon>
        <taxon>Eurotatoria</taxon>
        <taxon>Bdelloidea</taxon>
        <taxon>Adinetida</taxon>
        <taxon>Adinetidae</taxon>
        <taxon>Adineta</taxon>
    </lineage>
</organism>
<evidence type="ECO:0000313" key="5">
    <source>
        <dbReference type="Proteomes" id="UP000663852"/>
    </source>
</evidence>
<dbReference type="OrthoDB" id="9974078at2759"/>
<evidence type="ECO:0000313" key="2">
    <source>
        <dbReference type="EMBL" id="CAF0938608.1"/>
    </source>
</evidence>
<sequence length="434" mass="50005">MAQQCAISACQRASRALCHECNQNFCREHMIEHDLSLNSQLNPLSDEINALGERLKSINLEKAIGITHQKLNQWRVDCHKTIDTFFEQKCRELDRYISKRMDKQRDEISRMRTKMSQLINEQEATHQDIDSLTVTVRDLGREIAQIEETSIQVETKSLVLDDSLIHIENLDINRFDLTSLSPIYKTINYPRENWAPLACSSRYLLIHLEPNLCLIDQNLNTVKQNSWIYGTIYDMCWSATLDRFIVINGSDVFLVDETHMSIENIQMLQKSKWLSCTTSETSLFLSTKVWGSSIMEFSLVPTIELVKQWQSPDTCARDEVINGIVYNNDTLVIMIKNPSEKTVHIEMRSAATLDRLWSVRLNIAYSQNIRTRCCLLSNDQWLVVDRNTSRILHISKDGKVKASTTYNPPPFCAVLFNQDMLAISTARGVNLHKL</sequence>
<evidence type="ECO:0000313" key="4">
    <source>
        <dbReference type="Proteomes" id="UP000663828"/>
    </source>
</evidence>
<evidence type="ECO:0000256" key="1">
    <source>
        <dbReference type="SAM" id="Coils"/>
    </source>
</evidence>
<protein>
    <submittedName>
        <fullName evidence="2">Uncharacterized protein</fullName>
    </submittedName>
</protein>
<dbReference type="Proteomes" id="UP000663852">
    <property type="component" value="Unassembled WGS sequence"/>
</dbReference>
<feature type="coiled-coil region" evidence="1">
    <location>
        <begin position="101"/>
        <end position="149"/>
    </location>
</feature>
<name>A0A814CDB4_ADIRI</name>
<evidence type="ECO:0000313" key="3">
    <source>
        <dbReference type="EMBL" id="CAF1642399.1"/>
    </source>
</evidence>
<keyword evidence="4" id="KW-1185">Reference proteome</keyword>
<dbReference type="AlphaFoldDB" id="A0A814CDB4"/>
<comment type="caution">
    <text evidence="2">The sequence shown here is derived from an EMBL/GenBank/DDBJ whole genome shotgun (WGS) entry which is preliminary data.</text>
</comment>
<keyword evidence="1" id="KW-0175">Coiled coil</keyword>
<dbReference type="EMBL" id="CAJNOR010009226">
    <property type="protein sequence ID" value="CAF1642399.1"/>
    <property type="molecule type" value="Genomic_DNA"/>
</dbReference>
<proteinExistence type="predicted"/>
<dbReference type="Proteomes" id="UP000663828">
    <property type="component" value="Unassembled WGS sequence"/>
</dbReference>